<dbReference type="Proteomes" id="UP000799772">
    <property type="component" value="Unassembled WGS sequence"/>
</dbReference>
<organism evidence="2 3">
    <name type="scientific">Rhizodiscina lignyota</name>
    <dbReference type="NCBI Taxonomy" id="1504668"/>
    <lineage>
        <taxon>Eukaryota</taxon>
        <taxon>Fungi</taxon>
        <taxon>Dikarya</taxon>
        <taxon>Ascomycota</taxon>
        <taxon>Pezizomycotina</taxon>
        <taxon>Dothideomycetes</taxon>
        <taxon>Pleosporomycetidae</taxon>
        <taxon>Aulographales</taxon>
        <taxon>Rhizodiscinaceae</taxon>
        <taxon>Rhizodiscina</taxon>
    </lineage>
</organism>
<protein>
    <submittedName>
        <fullName evidence="2">Uncharacterized protein</fullName>
    </submittedName>
</protein>
<feature type="chain" id="PRO_5040438214" evidence="1">
    <location>
        <begin position="22"/>
        <end position="124"/>
    </location>
</feature>
<gene>
    <name evidence="2" type="ORF">NA57DRAFT_80745</name>
</gene>
<accession>A0A9P4M3Y3</accession>
<feature type="signal peptide" evidence="1">
    <location>
        <begin position="1"/>
        <end position="21"/>
    </location>
</feature>
<name>A0A9P4M3Y3_9PEZI</name>
<evidence type="ECO:0000313" key="2">
    <source>
        <dbReference type="EMBL" id="KAF2093747.1"/>
    </source>
</evidence>
<keyword evidence="3" id="KW-1185">Reference proteome</keyword>
<sequence length="124" mass="13741">MLFTGSLIVAVVLSLAGAVSSRKRDNPPLFKFPPEYLLDTNNATDHGCIVNETRLVLQLDFSPFAVNESWFGIHSRLIYDLSIDTFALNPNENDLPPVVSGLFPSDTTNILLNITFLFTPKKSN</sequence>
<evidence type="ECO:0000313" key="3">
    <source>
        <dbReference type="Proteomes" id="UP000799772"/>
    </source>
</evidence>
<reference evidence="2" key="1">
    <citation type="journal article" date="2020" name="Stud. Mycol.">
        <title>101 Dothideomycetes genomes: a test case for predicting lifestyles and emergence of pathogens.</title>
        <authorList>
            <person name="Haridas S."/>
            <person name="Albert R."/>
            <person name="Binder M."/>
            <person name="Bloem J."/>
            <person name="Labutti K."/>
            <person name="Salamov A."/>
            <person name="Andreopoulos B."/>
            <person name="Baker S."/>
            <person name="Barry K."/>
            <person name="Bills G."/>
            <person name="Bluhm B."/>
            <person name="Cannon C."/>
            <person name="Castanera R."/>
            <person name="Culley D."/>
            <person name="Daum C."/>
            <person name="Ezra D."/>
            <person name="Gonzalez J."/>
            <person name="Henrissat B."/>
            <person name="Kuo A."/>
            <person name="Liang C."/>
            <person name="Lipzen A."/>
            <person name="Lutzoni F."/>
            <person name="Magnuson J."/>
            <person name="Mondo S."/>
            <person name="Nolan M."/>
            <person name="Ohm R."/>
            <person name="Pangilinan J."/>
            <person name="Park H.-J."/>
            <person name="Ramirez L."/>
            <person name="Alfaro M."/>
            <person name="Sun H."/>
            <person name="Tritt A."/>
            <person name="Yoshinaga Y."/>
            <person name="Zwiers L.-H."/>
            <person name="Turgeon B."/>
            <person name="Goodwin S."/>
            <person name="Spatafora J."/>
            <person name="Crous P."/>
            <person name="Grigoriev I."/>
        </authorList>
    </citation>
    <scope>NUCLEOTIDE SEQUENCE</scope>
    <source>
        <strain evidence="2">CBS 133067</strain>
    </source>
</reference>
<comment type="caution">
    <text evidence="2">The sequence shown here is derived from an EMBL/GenBank/DDBJ whole genome shotgun (WGS) entry which is preliminary data.</text>
</comment>
<evidence type="ECO:0000256" key="1">
    <source>
        <dbReference type="SAM" id="SignalP"/>
    </source>
</evidence>
<dbReference type="AlphaFoldDB" id="A0A9P4M3Y3"/>
<keyword evidence="1" id="KW-0732">Signal</keyword>
<dbReference type="EMBL" id="ML978136">
    <property type="protein sequence ID" value="KAF2093747.1"/>
    <property type="molecule type" value="Genomic_DNA"/>
</dbReference>
<proteinExistence type="predicted"/>